<evidence type="ECO:0000256" key="4">
    <source>
        <dbReference type="SAM" id="MobiDB-lite"/>
    </source>
</evidence>
<dbReference type="SUPFAM" id="SSF109993">
    <property type="entry name" value="VPS9 domain"/>
    <property type="match status" value="1"/>
</dbReference>
<evidence type="ECO:0000259" key="6">
    <source>
        <dbReference type="PROSITE" id="PS51205"/>
    </source>
</evidence>
<dbReference type="FunFam" id="1.20.1050.80:FF:000003">
    <property type="entry name" value="rab5 GDP/GTP exchange factor isoform X2"/>
    <property type="match status" value="1"/>
</dbReference>
<dbReference type="SMART" id="SM00259">
    <property type="entry name" value="ZnF_A20"/>
    <property type="match status" value="1"/>
</dbReference>
<keyword evidence="7" id="KW-1185">Reference proteome</keyword>
<dbReference type="Gene3D" id="1.20.1050.80">
    <property type="entry name" value="VPS9 domain"/>
    <property type="match status" value="1"/>
</dbReference>
<proteinExistence type="predicted"/>
<dbReference type="Pfam" id="PF02204">
    <property type="entry name" value="VPS9"/>
    <property type="match status" value="1"/>
</dbReference>
<evidence type="ECO:0000313" key="8">
    <source>
        <dbReference type="RefSeq" id="XP_032823577.1"/>
    </source>
</evidence>
<dbReference type="InterPro" id="IPR037191">
    <property type="entry name" value="VPS9_dom_sf"/>
</dbReference>
<accession>A0AAJ7TVV1</accession>
<dbReference type="PANTHER" id="PTHR23101:SF126">
    <property type="entry name" value="RAB5 GDP_GTP EXCHANGE FACTOR"/>
    <property type="match status" value="1"/>
</dbReference>
<evidence type="ECO:0000256" key="2">
    <source>
        <dbReference type="ARBA" id="ARBA00022771"/>
    </source>
</evidence>
<dbReference type="PROSITE" id="PS51036">
    <property type="entry name" value="ZF_A20"/>
    <property type="match status" value="1"/>
</dbReference>
<dbReference type="RefSeq" id="XP_032823577.1">
    <property type="nucleotide sequence ID" value="XM_032967686.1"/>
</dbReference>
<feature type="region of interest" description="Disordered" evidence="4">
    <location>
        <begin position="466"/>
        <end position="505"/>
    </location>
</feature>
<feature type="region of interest" description="Disordered" evidence="4">
    <location>
        <begin position="104"/>
        <end position="130"/>
    </location>
</feature>
<dbReference type="InterPro" id="IPR041545">
    <property type="entry name" value="DUF5601"/>
</dbReference>
<feature type="domain" description="VPS9" evidence="6">
    <location>
        <begin position="234"/>
        <end position="377"/>
    </location>
</feature>
<evidence type="ECO:0000256" key="1">
    <source>
        <dbReference type="ARBA" id="ARBA00022723"/>
    </source>
</evidence>
<dbReference type="GO" id="GO:0005085">
    <property type="term" value="F:guanyl-nucleotide exchange factor activity"/>
    <property type="evidence" value="ECO:0007669"/>
    <property type="project" value="InterPro"/>
</dbReference>
<dbReference type="GO" id="GO:0030139">
    <property type="term" value="C:endocytic vesicle"/>
    <property type="evidence" value="ECO:0007669"/>
    <property type="project" value="TreeGrafter"/>
</dbReference>
<dbReference type="GO" id="GO:0008270">
    <property type="term" value="F:zinc ion binding"/>
    <property type="evidence" value="ECO:0007669"/>
    <property type="project" value="UniProtKB-KW"/>
</dbReference>
<evidence type="ECO:0000313" key="7">
    <source>
        <dbReference type="Proteomes" id="UP001318040"/>
    </source>
</evidence>
<dbReference type="InterPro" id="IPR003123">
    <property type="entry name" value="VPS9"/>
</dbReference>
<dbReference type="GO" id="GO:0003677">
    <property type="term" value="F:DNA binding"/>
    <property type="evidence" value="ECO:0007669"/>
    <property type="project" value="InterPro"/>
</dbReference>
<dbReference type="PROSITE" id="PS51205">
    <property type="entry name" value="VPS9"/>
    <property type="match status" value="1"/>
</dbReference>
<evidence type="ECO:0000256" key="3">
    <source>
        <dbReference type="ARBA" id="ARBA00022833"/>
    </source>
</evidence>
<keyword evidence="2" id="KW-0863">Zinc-finger</keyword>
<keyword evidence="3" id="KW-0862">Zinc</keyword>
<dbReference type="PANTHER" id="PTHR23101">
    <property type="entry name" value="RAB GDP/GTP EXCHANGE FACTOR"/>
    <property type="match status" value="1"/>
</dbReference>
<organism evidence="7 8">
    <name type="scientific">Petromyzon marinus</name>
    <name type="common">Sea lamprey</name>
    <dbReference type="NCBI Taxonomy" id="7757"/>
    <lineage>
        <taxon>Eukaryota</taxon>
        <taxon>Metazoa</taxon>
        <taxon>Chordata</taxon>
        <taxon>Craniata</taxon>
        <taxon>Vertebrata</taxon>
        <taxon>Cyclostomata</taxon>
        <taxon>Hyperoartia</taxon>
        <taxon>Petromyzontiformes</taxon>
        <taxon>Petromyzontidae</taxon>
        <taxon>Petromyzon</taxon>
    </lineage>
</organism>
<feature type="compositionally biased region" description="Basic and acidic residues" evidence="4">
    <location>
        <begin position="110"/>
        <end position="121"/>
    </location>
</feature>
<dbReference type="CTD" id="27342"/>
<dbReference type="Gene3D" id="1.10.246.120">
    <property type="match status" value="1"/>
</dbReference>
<dbReference type="GO" id="GO:0005829">
    <property type="term" value="C:cytosol"/>
    <property type="evidence" value="ECO:0007669"/>
    <property type="project" value="TreeGrafter"/>
</dbReference>
<name>A0AAJ7TVV1_PETMA</name>
<feature type="domain" description="A20-type" evidence="5">
    <location>
        <begin position="13"/>
        <end position="47"/>
    </location>
</feature>
<evidence type="ECO:0000259" key="5">
    <source>
        <dbReference type="PROSITE" id="PS51036"/>
    </source>
</evidence>
<dbReference type="GO" id="GO:0031267">
    <property type="term" value="F:small GTPase binding"/>
    <property type="evidence" value="ECO:0007669"/>
    <property type="project" value="TreeGrafter"/>
</dbReference>
<dbReference type="InterPro" id="IPR045046">
    <property type="entry name" value="Vps9-like"/>
</dbReference>
<dbReference type="Proteomes" id="UP001318040">
    <property type="component" value="Chromosome 38"/>
</dbReference>
<protein>
    <submittedName>
        <fullName evidence="8">Rab5 GDP/GTP exchange factor isoform X2</fullName>
    </submittedName>
</protein>
<sequence>MSVRTVRKGIHVDQSELLCKKGCGYYGNPAWQGFCSKCWREEYNKARQRQIQEDRELAERLQREEDEAYAGNPSGSQPITFAKFEEKKTQEKTSKVNTVKKFFSASKTPPKKDVPDSRPPDSRPVMRQQSLESQRVAGEFTDFLKLLRKPAAQDIYKRCRACIEGMQLKKDKSIEAQSDFVQDFYQTMAERLQCHSVFKGASPEQVEKMMDNIEKFIMTRLYKNVFCPEHTDDERKDLAIQKRIRALHWVTPVLLGVPINGDSPQVIDMVEKAITDIIEMDSKRVPQDKLACVTRCSKHIFNAIRVSRDEPATADDFLPTLIYIVLRANPPRLQSNIDYITRFCHPNRLMTGEAGYYFTNLCCAVAFIEKLDAHSLSLTPEEFDRYMSGQASPHRPGGMHLSSTEPELSPALRLMNHNLSALHELHERQGNVIAGAREMERHLISWQEEVMQQVQDVVDKFPLEVRPPSAQQQQQQQAACLAPLDADNEDDDKLPPPLLPQPASS</sequence>
<dbReference type="SMART" id="SM00167">
    <property type="entry name" value="VPS9"/>
    <property type="match status" value="1"/>
</dbReference>
<dbReference type="InterPro" id="IPR002653">
    <property type="entry name" value="Znf_A20"/>
</dbReference>
<dbReference type="Pfam" id="PF18151">
    <property type="entry name" value="DUF5601"/>
    <property type="match status" value="1"/>
</dbReference>
<dbReference type="Pfam" id="PF01754">
    <property type="entry name" value="zf-A20"/>
    <property type="match status" value="1"/>
</dbReference>
<dbReference type="GO" id="GO:0016192">
    <property type="term" value="P:vesicle-mediated transport"/>
    <property type="evidence" value="ECO:0007669"/>
    <property type="project" value="InterPro"/>
</dbReference>
<dbReference type="Gene3D" id="1.20.5.4770">
    <property type="match status" value="1"/>
</dbReference>
<reference evidence="8" key="1">
    <citation type="submission" date="2025-08" db="UniProtKB">
        <authorList>
            <consortium name="RefSeq"/>
        </authorList>
    </citation>
    <scope>IDENTIFICATION</scope>
    <source>
        <tissue evidence="8">Sperm</tissue>
    </source>
</reference>
<dbReference type="SUPFAM" id="SSF57716">
    <property type="entry name" value="Glucocorticoid receptor-like (DNA-binding domain)"/>
    <property type="match status" value="1"/>
</dbReference>
<dbReference type="AlphaFoldDB" id="A0AAJ7TVV1"/>
<feature type="compositionally biased region" description="Pro residues" evidence="4">
    <location>
        <begin position="495"/>
        <end position="505"/>
    </location>
</feature>
<feature type="compositionally biased region" description="Low complexity" evidence="4">
    <location>
        <begin position="470"/>
        <end position="479"/>
    </location>
</feature>
<keyword evidence="1" id="KW-0479">Metal-binding</keyword>
<gene>
    <name evidence="8" type="primary">RABGEF1</name>
</gene>